<gene>
    <name evidence="1" type="ORF">GEV33_008246</name>
</gene>
<protein>
    <submittedName>
        <fullName evidence="1">Uncharacterized protein</fullName>
    </submittedName>
</protein>
<sequence>MSETSIADRWRYWRKERKHLSEGVSMCKPVWCTPMSHPRQQITRQRHNENIIHIDKHPQLLEKSEQKTDLNEVNTTSYQSEDKPAENINVIVASRRFLCWENGLSLTILIVTYSEALMNTEHQQKPKRRKTACLFARMRDGREQCSVVGRASSCLSTPVVGWVAGGILAYLCTNKLARVEIREGCEQQPLTQLEYLKRWIKEVMELVLGN</sequence>
<dbReference type="AlphaFoldDB" id="A0A8J6HH01"/>
<dbReference type="EMBL" id="JABDTM020024188">
    <property type="protein sequence ID" value="KAH0814544.1"/>
    <property type="molecule type" value="Genomic_DNA"/>
</dbReference>
<dbReference type="Proteomes" id="UP000719412">
    <property type="component" value="Unassembled WGS sequence"/>
</dbReference>
<evidence type="ECO:0000313" key="1">
    <source>
        <dbReference type="EMBL" id="KAH0814544.1"/>
    </source>
</evidence>
<proteinExistence type="predicted"/>
<reference evidence="1" key="1">
    <citation type="journal article" date="2020" name="J Insects Food Feed">
        <title>The yellow mealworm (Tenebrio molitor) genome: a resource for the emerging insects as food and feed industry.</title>
        <authorList>
            <person name="Eriksson T."/>
            <person name="Andere A."/>
            <person name="Kelstrup H."/>
            <person name="Emery V."/>
            <person name="Picard C."/>
        </authorList>
    </citation>
    <scope>NUCLEOTIDE SEQUENCE</scope>
    <source>
        <strain evidence="1">Stoneville</strain>
        <tissue evidence="1">Whole head</tissue>
    </source>
</reference>
<keyword evidence="2" id="KW-1185">Reference proteome</keyword>
<evidence type="ECO:0000313" key="2">
    <source>
        <dbReference type="Proteomes" id="UP000719412"/>
    </source>
</evidence>
<reference evidence="1" key="2">
    <citation type="submission" date="2021-08" db="EMBL/GenBank/DDBJ databases">
        <authorList>
            <person name="Eriksson T."/>
        </authorList>
    </citation>
    <scope>NUCLEOTIDE SEQUENCE</scope>
    <source>
        <strain evidence="1">Stoneville</strain>
        <tissue evidence="1">Whole head</tissue>
    </source>
</reference>
<comment type="caution">
    <text evidence="1">The sequence shown here is derived from an EMBL/GenBank/DDBJ whole genome shotgun (WGS) entry which is preliminary data.</text>
</comment>
<name>A0A8J6HH01_TENMO</name>
<organism evidence="1 2">
    <name type="scientific">Tenebrio molitor</name>
    <name type="common">Yellow mealworm beetle</name>
    <dbReference type="NCBI Taxonomy" id="7067"/>
    <lineage>
        <taxon>Eukaryota</taxon>
        <taxon>Metazoa</taxon>
        <taxon>Ecdysozoa</taxon>
        <taxon>Arthropoda</taxon>
        <taxon>Hexapoda</taxon>
        <taxon>Insecta</taxon>
        <taxon>Pterygota</taxon>
        <taxon>Neoptera</taxon>
        <taxon>Endopterygota</taxon>
        <taxon>Coleoptera</taxon>
        <taxon>Polyphaga</taxon>
        <taxon>Cucujiformia</taxon>
        <taxon>Tenebrionidae</taxon>
        <taxon>Tenebrio</taxon>
    </lineage>
</organism>
<accession>A0A8J6HH01</accession>